<proteinExistence type="predicted"/>
<reference evidence="1 2" key="1">
    <citation type="submission" date="2017-11" db="EMBL/GenBank/DDBJ databases">
        <title>De-novo sequencing of pomegranate (Punica granatum L.) genome.</title>
        <authorList>
            <person name="Akparov Z."/>
            <person name="Amiraslanov A."/>
            <person name="Hajiyeva S."/>
            <person name="Abbasov M."/>
            <person name="Kaur K."/>
            <person name="Hamwieh A."/>
            <person name="Solovyev V."/>
            <person name="Salamov A."/>
            <person name="Braich B."/>
            <person name="Kosarev P."/>
            <person name="Mahmoud A."/>
            <person name="Hajiyev E."/>
            <person name="Babayeva S."/>
            <person name="Izzatullayeva V."/>
            <person name="Mammadov A."/>
            <person name="Mammadov A."/>
            <person name="Sharifova S."/>
            <person name="Ojaghi J."/>
            <person name="Eynullazada K."/>
            <person name="Bayramov B."/>
            <person name="Abdulazimova A."/>
            <person name="Shahmuradov I."/>
        </authorList>
    </citation>
    <scope>NUCLEOTIDE SEQUENCE [LARGE SCALE GENOMIC DNA]</scope>
    <source>
        <strain evidence="2">cv. AG2017</strain>
        <tissue evidence="1">Leaf</tissue>
    </source>
</reference>
<comment type="caution">
    <text evidence="1">The sequence shown here is derived from an EMBL/GenBank/DDBJ whole genome shotgun (WGS) entry which is preliminary data.</text>
</comment>
<dbReference type="AlphaFoldDB" id="A0A2I0JZ79"/>
<dbReference type="EMBL" id="PGOL01001024">
    <property type="protein sequence ID" value="PKI61625.1"/>
    <property type="molecule type" value="Genomic_DNA"/>
</dbReference>
<dbReference type="Proteomes" id="UP000233551">
    <property type="component" value="Unassembled WGS sequence"/>
</dbReference>
<name>A0A2I0JZ79_PUNGR</name>
<gene>
    <name evidence="1" type="ORF">CRG98_018000</name>
</gene>
<protein>
    <submittedName>
        <fullName evidence="1">Uncharacterized protein</fullName>
    </submittedName>
</protein>
<accession>A0A2I0JZ79</accession>
<evidence type="ECO:0000313" key="1">
    <source>
        <dbReference type="EMBL" id="PKI61625.1"/>
    </source>
</evidence>
<evidence type="ECO:0000313" key="2">
    <source>
        <dbReference type="Proteomes" id="UP000233551"/>
    </source>
</evidence>
<organism evidence="1 2">
    <name type="scientific">Punica granatum</name>
    <name type="common">Pomegranate</name>
    <dbReference type="NCBI Taxonomy" id="22663"/>
    <lineage>
        <taxon>Eukaryota</taxon>
        <taxon>Viridiplantae</taxon>
        <taxon>Streptophyta</taxon>
        <taxon>Embryophyta</taxon>
        <taxon>Tracheophyta</taxon>
        <taxon>Spermatophyta</taxon>
        <taxon>Magnoliopsida</taxon>
        <taxon>eudicotyledons</taxon>
        <taxon>Gunneridae</taxon>
        <taxon>Pentapetalae</taxon>
        <taxon>rosids</taxon>
        <taxon>malvids</taxon>
        <taxon>Myrtales</taxon>
        <taxon>Lythraceae</taxon>
        <taxon>Punica</taxon>
    </lineage>
</organism>
<sequence>MHRMRRVHVHRQGGDVLARRRRMRSVELVDVRAQSRGDMLSCREGWVAGMKGFWSRHVSPWRGEDRRWSTRKGGHDSPIFGTGLSELSLGLWLADNFLILWQKVVNKQAIKANGSEPEPSKYVPSGVTKLYLPGGCVTSTREKESPLIILRSEGRGPISYPGLEGIEPEVQYVLWVRLDSHGQTRAEKCGLCPYDLVRSTVSFYGNVLQTTELSDHSVGEDKCTPEMADEGKSGNCWTSNGHGTVGFHGALHENCSGDAGIPSSYRVDSLVHSQETSRSQPRGLHITTALYHLKDDVGGQIISLILWRRVRYHYVLSCYGPLDEGCILLDSGSQLNPLKVEPSMLGVLKSDRSLKEGPAYGEFGELW</sequence>
<keyword evidence="2" id="KW-1185">Reference proteome</keyword>